<evidence type="ECO:0000256" key="2">
    <source>
        <dbReference type="ARBA" id="ARBA00022723"/>
    </source>
</evidence>
<reference evidence="7" key="2">
    <citation type="submission" date="2023-06" db="EMBL/GenBank/DDBJ databases">
        <authorList>
            <consortium name="Lawrence Berkeley National Laboratory"/>
            <person name="Mondo S.J."/>
            <person name="Hensen N."/>
            <person name="Bonometti L."/>
            <person name="Westerberg I."/>
            <person name="Brannstrom I.O."/>
            <person name="Guillou S."/>
            <person name="Cros-Aarteil S."/>
            <person name="Calhoun S."/>
            <person name="Haridas S."/>
            <person name="Kuo A."/>
            <person name="Pangilinan J."/>
            <person name="Riley R."/>
            <person name="Labutti K."/>
            <person name="Andreopoulos B."/>
            <person name="Lipzen A."/>
            <person name="Chen C."/>
            <person name="Yanf M."/>
            <person name="Daum C."/>
            <person name="Ng V."/>
            <person name="Clum A."/>
            <person name="Steindorff A."/>
            <person name="Ohm R."/>
            <person name="Martin F."/>
            <person name="Silar P."/>
            <person name="Natvig D."/>
            <person name="Lalanne C."/>
            <person name="Gautier V."/>
            <person name="Ament-Velasquez S.L."/>
            <person name="Kruys A."/>
            <person name="Hutchinson M.I."/>
            <person name="Powell A.J."/>
            <person name="Barry K."/>
            <person name="Miller A.N."/>
            <person name="Grigoriev I.V."/>
            <person name="Debuchy R."/>
            <person name="Gladieux P."/>
            <person name="Thoren M.H."/>
            <person name="Johannesson H."/>
        </authorList>
    </citation>
    <scope>NUCLEOTIDE SEQUENCE</scope>
    <source>
        <strain evidence="7">PSN324</strain>
    </source>
</reference>
<feature type="compositionally biased region" description="Acidic residues" evidence="5">
    <location>
        <begin position="1501"/>
        <end position="1528"/>
    </location>
</feature>
<feature type="compositionally biased region" description="Polar residues" evidence="5">
    <location>
        <begin position="1581"/>
        <end position="1607"/>
    </location>
</feature>
<feature type="compositionally biased region" description="Basic and acidic residues" evidence="5">
    <location>
        <begin position="1485"/>
        <end position="1498"/>
    </location>
</feature>
<organism evidence="7 8">
    <name type="scientific">Cladorrhinum samala</name>
    <dbReference type="NCBI Taxonomy" id="585594"/>
    <lineage>
        <taxon>Eukaryota</taxon>
        <taxon>Fungi</taxon>
        <taxon>Dikarya</taxon>
        <taxon>Ascomycota</taxon>
        <taxon>Pezizomycotina</taxon>
        <taxon>Sordariomycetes</taxon>
        <taxon>Sordariomycetidae</taxon>
        <taxon>Sordariales</taxon>
        <taxon>Podosporaceae</taxon>
        <taxon>Cladorrhinum</taxon>
    </lineage>
</organism>
<dbReference type="EMBL" id="MU865002">
    <property type="protein sequence ID" value="KAK4460909.1"/>
    <property type="molecule type" value="Genomic_DNA"/>
</dbReference>
<dbReference type="GO" id="GO:0016020">
    <property type="term" value="C:membrane"/>
    <property type="evidence" value="ECO:0007669"/>
    <property type="project" value="TreeGrafter"/>
</dbReference>
<dbReference type="InterPro" id="IPR018506">
    <property type="entry name" value="Cyt_B5_heme-BS"/>
</dbReference>
<dbReference type="InterPro" id="IPR036400">
    <property type="entry name" value="Cyt_B5-like_heme/steroid_sf"/>
</dbReference>
<feature type="region of interest" description="Disordered" evidence="5">
    <location>
        <begin position="1407"/>
        <end position="1647"/>
    </location>
</feature>
<comment type="similarity">
    <text evidence="4">Belongs to the cytochrome b5 family.</text>
</comment>
<keyword evidence="3" id="KW-0408">Iron</keyword>
<dbReference type="GO" id="GO:0020037">
    <property type="term" value="F:heme binding"/>
    <property type="evidence" value="ECO:0007669"/>
    <property type="project" value="InterPro"/>
</dbReference>
<dbReference type="InterPro" id="IPR050668">
    <property type="entry name" value="Cytochrome_b5"/>
</dbReference>
<feature type="compositionally biased region" description="Basic and acidic residues" evidence="5">
    <location>
        <begin position="1565"/>
        <end position="1579"/>
    </location>
</feature>
<evidence type="ECO:0000313" key="7">
    <source>
        <dbReference type="EMBL" id="KAK4460909.1"/>
    </source>
</evidence>
<dbReference type="PANTHER" id="PTHR19359:SF14">
    <property type="entry name" value="CYTOCHROME B5 A"/>
    <property type="match status" value="1"/>
</dbReference>
<dbReference type="Proteomes" id="UP001321749">
    <property type="component" value="Unassembled WGS sequence"/>
</dbReference>
<keyword evidence="8" id="KW-1185">Reference proteome</keyword>
<name>A0AAV9HJF1_9PEZI</name>
<dbReference type="PROSITE" id="PS50255">
    <property type="entry name" value="CYTOCHROME_B5_2"/>
    <property type="match status" value="1"/>
</dbReference>
<keyword evidence="2" id="KW-0479">Metal-binding</keyword>
<reference evidence="7" key="1">
    <citation type="journal article" date="2023" name="Mol. Phylogenet. Evol.">
        <title>Genome-scale phylogeny and comparative genomics of the fungal order Sordariales.</title>
        <authorList>
            <person name="Hensen N."/>
            <person name="Bonometti L."/>
            <person name="Westerberg I."/>
            <person name="Brannstrom I.O."/>
            <person name="Guillou S."/>
            <person name="Cros-Aarteil S."/>
            <person name="Calhoun S."/>
            <person name="Haridas S."/>
            <person name="Kuo A."/>
            <person name="Mondo S."/>
            <person name="Pangilinan J."/>
            <person name="Riley R."/>
            <person name="LaButti K."/>
            <person name="Andreopoulos B."/>
            <person name="Lipzen A."/>
            <person name="Chen C."/>
            <person name="Yan M."/>
            <person name="Daum C."/>
            <person name="Ng V."/>
            <person name="Clum A."/>
            <person name="Steindorff A."/>
            <person name="Ohm R.A."/>
            <person name="Martin F."/>
            <person name="Silar P."/>
            <person name="Natvig D.O."/>
            <person name="Lalanne C."/>
            <person name="Gautier V."/>
            <person name="Ament-Velasquez S.L."/>
            <person name="Kruys A."/>
            <person name="Hutchinson M.I."/>
            <person name="Powell A.J."/>
            <person name="Barry K."/>
            <person name="Miller A.N."/>
            <person name="Grigoriev I.V."/>
            <person name="Debuchy R."/>
            <person name="Gladieux P."/>
            <person name="Hiltunen Thoren M."/>
            <person name="Johannesson H."/>
        </authorList>
    </citation>
    <scope>NUCLEOTIDE SEQUENCE</scope>
    <source>
        <strain evidence="7">PSN324</strain>
    </source>
</reference>
<dbReference type="SMART" id="SM01117">
    <property type="entry name" value="Cyt-b5"/>
    <property type="match status" value="1"/>
</dbReference>
<dbReference type="GO" id="GO:0046872">
    <property type="term" value="F:metal ion binding"/>
    <property type="evidence" value="ECO:0007669"/>
    <property type="project" value="UniProtKB-KW"/>
</dbReference>
<evidence type="ECO:0000256" key="4">
    <source>
        <dbReference type="ARBA" id="ARBA00038168"/>
    </source>
</evidence>
<dbReference type="Pfam" id="PF00173">
    <property type="entry name" value="Cyt-b5"/>
    <property type="match status" value="1"/>
</dbReference>
<dbReference type="InterPro" id="IPR001199">
    <property type="entry name" value="Cyt_B5-like_heme/steroid-bd"/>
</dbReference>
<keyword evidence="1" id="KW-0349">Heme</keyword>
<dbReference type="PANTHER" id="PTHR19359">
    <property type="entry name" value="CYTOCHROME B5"/>
    <property type="match status" value="1"/>
</dbReference>
<evidence type="ECO:0000313" key="8">
    <source>
        <dbReference type="Proteomes" id="UP001321749"/>
    </source>
</evidence>
<protein>
    <recommendedName>
        <fullName evidence="6">Cytochrome b5 heme-binding domain-containing protein</fullName>
    </recommendedName>
</protein>
<evidence type="ECO:0000256" key="5">
    <source>
        <dbReference type="SAM" id="MobiDB-lite"/>
    </source>
</evidence>
<dbReference type="SUPFAM" id="SSF55856">
    <property type="entry name" value="Cytochrome b5-like heme/steroid binding domain"/>
    <property type="match status" value="1"/>
</dbReference>
<sequence>MAAAAPPPPRRNSPWLEKYGGRSDSILNVPNRRDNHSGVAPALPFVSPAAAVRNRASYPFQTRPSDEDLDKVFASERQQTEWNCGLTTWEAVILNKYLLGGKRDDEILNKEQLREWGLVVVDEPVWNPVFSKAKWYNLNARILDERSGYFKTKTIDELKQKIPADSIWSVDQTLVWDELRVALELANRWLGHMAVGPWLNNLVQRLPIPWLGAEGDHHYSTADGGREAPQRIPTGHPHVDPHRTLAFIANVVAPLVIWRFVDEDHYEHRPKDAGFQHYGGRTSIKQTNFGTVEQPHARTRICIDIHVQYLRVLINPSTTLAERCLTTVKLAATILQQVMHAIYKARYLENHRLKPPGVIVFSEKEPFYGYEWTAGLGKSAMKSLFGGELQASPDPNTRIAPGFMYLLGKTDWPDPRSKNPQVVGVYARGDMPFGVNPAVDLIFELAGHRSQQSPLLGAWISSLMREDFYTEVANKVGLKAFNIPNILEAESISRGYHNRVYPARSLNEAGFTALIKTSHPEVPELVNKTIEELARRNEQWKKIARWRGSILSIRWQLSPYSNPAGRAVLNLFTETYARIKPLYEAQGRTTRVTEAKARLALELERVYQELADAIRDVWHNQAQLSFAKYPQGTWVYLVLGALMGAVLPVRDQDWQGELRGNVLENVWTPNSAAQAEQNALPGNSPLRWRFPELYTQFEEPPGINHGHIRLSQRTRQTRVSYLWFARALLNEYEALGCPLQPELWQALRDEVESFTLQLFSGGARRKRDGDCLDFDFVLPEYRDSSRARALVPGGDLIPFTPDPAAAGALARFFDADQAPVFALAARVIPEIKESKNIAAQTGAKTYYTVSQVGDQQNWSLLPYQDGTYEVYDFATAWPAEERLRGQPFERRAGISTAIIKSGKVRRRIQRLAVAPLGELMVPRLACEVAERDGRDGRDLWCQIGNWVYDLTDVSSLTLSDQQRMKVLDVSNGIVPLETALAIDPEFPGIIRSLAPYRMGFIHDRPSQRVRRQREFTLTSLSRHVFREMGMYCAIDNNVYDLSPYLHSHPGGAEILRQSAGKDVTTEFRAAHVWDNWQTLLSRYDEQLKVGTLVAETAEHGEYTIATLPVITAVRLAQYNRTDGYYPRSALLAVHPPPARLDRTQIVYDVTPVFAFGTKEEKDWLGPRLGTILPAGALGPGRWGDPEFQTHIWGWAVAKIGTAEEAAGRVGSPISDVAKGEPGEDDLDTSKDRVVRTLPESTTAQTTTIVTQPITTSEAVTTSQAVTSPQPISTSQVVTTSQAVTVTQPVTSQSVSSGPETYLPEAQRGTSFSLRDIMQYDRFRFSLSRPPTKQRDIKVQLTEVSGPTVPQVTVEHSTTASTWSSMLNRLNFDRGTQRAKHVLSSGSEIVGSSLLEALGLRRGQPAGASALEVKKEQDDVIEEEQVGEDGEVVEEEEVKEEEKVEEQEIEDEEEDEEEEDEDEEEEYMEEGEKEEEEEEEMDEYEDMHVDEEIQIEKSQQEMIDEEIEEEGEEDDRDEEDDGEEEEEGEGEKVTQKDKEDGRGIQNGKPTQDLPLDQTIREGQPIRFKDQRIRDGQEIRFNEGQTNPPDNEINVSTVEDAGTHNQTDAKSAMVRPGGSRRKRNVEVENAEDEAVSRESSARKKKSRYE</sequence>
<feature type="compositionally biased region" description="Acidic residues" evidence="5">
    <location>
        <begin position="1418"/>
        <end position="1484"/>
    </location>
</feature>
<evidence type="ECO:0000256" key="3">
    <source>
        <dbReference type="ARBA" id="ARBA00023004"/>
    </source>
</evidence>
<feature type="compositionally biased region" description="Basic and acidic residues" evidence="5">
    <location>
        <begin position="1632"/>
        <end position="1647"/>
    </location>
</feature>
<dbReference type="Gene3D" id="3.10.120.10">
    <property type="entry name" value="Cytochrome b5-like heme/steroid binding domain"/>
    <property type="match status" value="1"/>
</dbReference>
<evidence type="ECO:0000256" key="1">
    <source>
        <dbReference type="ARBA" id="ARBA00022617"/>
    </source>
</evidence>
<evidence type="ECO:0000259" key="6">
    <source>
        <dbReference type="PROSITE" id="PS50255"/>
    </source>
</evidence>
<feature type="compositionally biased region" description="Basic and acidic residues" evidence="5">
    <location>
        <begin position="1529"/>
        <end position="1541"/>
    </location>
</feature>
<feature type="domain" description="Cytochrome b5 heme-binding" evidence="6">
    <location>
        <begin position="1012"/>
        <end position="1093"/>
    </location>
</feature>
<comment type="caution">
    <text evidence="7">The sequence shown here is derived from an EMBL/GenBank/DDBJ whole genome shotgun (WGS) entry which is preliminary data.</text>
</comment>
<proteinExistence type="inferred from homology"/>
<dbReference type="PROSITE" id="PS00191">
    <property type="entry name" value="CYTOCHROME_B5_1"/>
    <property type="match status" value="1"/>
</dbReference>
<gene>
    <name evidence="7" type="ORF">QBC42DRAFT_298198</name>
</gene>
<accession>A0AAV9HJF1</accession>